<comment type="caution">
    <text evidence="12">The sequence shown here is derived from an EMBL/GenBank/DDBJ whole genome shotgun (WGS) entry which is preliminary data.</text>
</comment>
<keyword evidence="7" id="KW-0808">Transferase</keyword>
<evidence type="ECO:0000256" key="2">
    <source>
        <dbReference type="ARBA" id="ARBA00005369"/>
    </source>
</evidence>
<dbReference type="InterPro" id="IPR000682">
    <property type="entry name" value="PCMT"/>
</dbReference>
<accession>A0ABP4T220</accession>
<dbReference type="EC" id="2.1.1.77" evidence="3"/>
<keyword evidence="6" id="KW-0489">Methyltransferase</keyword>
<dbReference type="Gene3D" id="3.40.50.150">
    <property type="entry name" value="Vaccinia Virus protein VP39"/>
    <property type="match status" value="1"/>
</dbReference>
<evidence type="ECO:0000256" key="9">
    <source>
        <dbReference type="ARBA" id="ARBA00030757"/>
    </source>
</evidence>
<protein>
    <recommendedName>
        <fullName evidence="4">Protein-L-isoaspartate O-methyltransferase</fullName>
        <ecNumber evidence="3">2.1.1.77</ecNumber>
    </recommendedName>
    <alternativeName>
        <fullName evidence="11">L-isoaspartyl protein carboxyl methyltransferase</fullName>
    </alternativeName>
    <alternativeName>
        <fullName evidence="9">Protein L-isoaspartyl methyltransferase</fullName>
    </alternativeName>
    <alternativeName>
        <fullName evidence="10">Protein-beta-aspartate methyltransferase</fullName>
    </alternativeName>
</protein>
<dbReference type="PANTHER" id="PTHR11579">
    <property type="entry name" value="PROTEIN-L-ISOASPARTATE O-METHYLTRANSFERASE"/>
    <property type="match status" value="1"/>
</dbReference>
<keyword evidence="13" id="KW-1185">Reference proteome</keyword>
<evidence type="ECO:0000256" key="3">
    <source>
        <dbReference type="ARBA" id="ARBA00011890"/>
    </source>
</evidence>
<dbReference type="CDD" id="cd02440">
    <property type="entry name" value="AdoMet_MTases"/>
    <property type="match status" value="1"/>
</dbReference>
<evidence type="ECO:0000256" key="10">
    <source>
        <dbReference type="ARBA" id="ARBA00031323"/>
    </source>
</evidence>
<dbReference type="SUPFAM" id="SSF53335">
    <property type="entry name" value="S-adenosyl-L-methionine-dependent methyltransferases"/>
    <property type="match status" value="1"/>
</dbReference>
<proteinExistence type="inferred from homology"/>
<evidence type="ECO:0000256" key="6">
    <source>
        <dbReference type="ARBA" id="ARBA00022603"/>
    </source>
</evidence>
<dbReference type="NCBIfam" id="TIGR04364">
    <property type="entry name" value="methyltran_FxLD"/>
    <property type="match status" value="1"/>
</dbReference>
<dbReference type="InterPro" id="IPR029063">
    <property type="entry name" value="SAM-dependent_MTases_sf"/>
</dbReference>
<organism evidence="12 13">
    <name type="scientific">Nonomuraea maheshkhaliensis</name>
    <dbReference type="NCBI Taxonomy" id="419590"/>
    <lineage>
        <taxon>Bacteria</taxon>
        <taxon>Bacillati</taxon>
        <taxon>Actinomycetota</taxon>
        <taxon>Actinomycetes</taxon>
        <taxon>Streptosporangiales</taxon>
        <taxon>Streptosporangiaceae</taxon>
        <taxon>Nonomuraea</taxon>
    </lineage>
</organism>
<evidence type="ECO:0000313" key="13">
    <source>
        <dbReference type="Proteomes" id="UP001500064"/>
    </source>
</evidence>
<comment type="similarity">
    <text evidence="2">Belongs to the methyltransferase superfamily. L-isoaspartyl/D-aspartyl protein methyltransferase family.</text>
</comment>
<evidence type="ECO:0000256" key="11">
    <source>
        <dbReference type="ARBA" id="ARBA00031350"/>
    </source>
</evidence>
<dbReference type="Proteomes" id="UP001500064">
    <property type="component" value="Unassembled WGS sequence"/>
</dbReference>
<dbReference type="PANTHER" id="PTHR11579:SF0">
    <property type="entry name" value="PROTEIN-L-ISOASPARTATE(D-ASPARTATE) O-METHYLTRANSFERASE"/>
    <property type="match status" value="1"/>
</dbReference>
<evidence type="ECO:0000256" key="7">
    <source>
        <dbReference type="ARBA" id="ARBA00022679"/>
    </source>
</evidence>
<keyword evidence="5" id="KW-0963">Cytoplasm</keyword>
<sequence>MITDNAVQDAAVLRDAMATSVATACAEWGFPLPGRVEAAFRTVPRHLFAPEVSLDAAYALDIVEVKRSEHGVLTSTMSAPDTQAVQLVQADIKPGMRVLEVGSGGYFASLLAKLVGPAGQVTTMDIDADVTSRARACLDAAGYERVRVATGDAEYGLEDDGPYDRIMVTVGAWDIPPAWRKQLAPGGRMVVPLRMKGISRSLALECVNDHLVAVSQAVSGFVWMQGAGGNHGHLWLLGSQKVGLRFDDGNLQQPAALDGVLAGEPVAAWSGVTVRRSEPFPDLALWMATALPGFCHLVVDTSDGDPGVAVEPGGRRFPFAAVDEEGDSFAYLSVRPAGEGVVEMGAHGYGPHGSRIAEAVVEQVRVWDRDYRNGPSPDFAVWPIGTATEALPEGALVIQKRHTKITISWPDVTARSQVAPPTQ</sequence>
<gene>
    <name evidence="12" type="ORF">GCM10009733_092260</name>
</gene>
<evidence type="ECO:0000256" key="5">
    <source>
        <dbReference type="ARBA" id="ARBA00022490"/>
    </source>
</evidence>
<dbReference type="RefSeq" id="WP_346113344.1">
    <property type="nucleotide sequence ID" value="NZ_BAAAMU010000123.1"/>
</dbReference>
<name>A0ABP4T220_9ACTN</name>
<evidence type="ECO:0000256" key="8">
    <source>
        <dbReference type="ARBA" id="ARBA00022691"/>
    </source>
</evidence>
<evidence type="ECO:0000256" key="1">
    <source>
        <dbReference type="ARBA" id="ARBA00004496"/>
    </source>
</evidence>
<evidence type="ECO:0000256" key="4">
    <source>
        <dbReference type="ARBA" id="ARBA00013346"/>
    </source>
</evidence>
<evidence type="ECO:0000313" key="12">
    <source>
        <dbReference type="EMBL" id="GAA1681070.1"/>
    </source>
</evidence>
<dbReference type="EMBL" id="BAAAMU010000123">
    <property type="protein sequence ID" value="GAA1681070.1"/>
    <property type="molecule type" value="Genomic_DNA"/>
</dbReference>
<dbReference type="InterPro" id="IPR027573">
    <property type="entry name" value="Methyltran_FxLD"/>
</dbReference>
<keyword evidence="8" id="KW-0949">S-adenosyl-L-methionine</keyword>
<reference evidence="13" key="1">
    <citation type="journal article" date="2019" name="Int. J. Syst. Evol. Microbiol.">
        <title>The Global Catalogue of Microorganisms (GCM) 10K type strain sequencing project: providing services to taxonomists for standard genome sequencing and annotation.</title>
        <authorList>
            <consortium name="The Broad Institute Genomics Platform"/>
            <consortium name="The Broad Institute Genome Sequencing Center for Infectious Disease"/>
            <person name="Wu L."/>
            <person name="Ma J."/>
        </authorList>
    </citation>
    <scope>NUCLEOTIDE SEQUENCE [LARGE SCALE GENOMIC DNA]</scope>
    <source>
        <strain evidence="13">JCM 13929</strain>
    </source>
</reference>
<comment type="subcellular location">
    <subcellularLocation>
        <location evidence="1">Cytoplasm</location>
    </subcellularLocation>
</comment>
<dbReference type="Pfam" id="PF01135">
    <property type="entry name" value="PCMT"/>
    <property type="match status" value="1"/>
</dbReference>